<dbReference type="AlphaFoldDB" id="A0A2S3V2W8"/>
<feature type="transmembrane region" description="Helical" evidence="1">
    <location>
        <begin position="12"/>
        <end position="31"/>
    </location>
</feature>
<sequence>MATKIPLRRWATPLTIGSFLLMTGTGVTMFFDFEPGLITVTHQWLSWLFLLAVAAHIWLNFRPFRSHLKSSWGRGGIAVFGVLLILSFFTWGMITGPQMKDRIEHRLVEAPLSALAAVAGVPVAELLRRFAANGFEASAEDSIHALVARHGGDENFPLAIVFLPERVDTPASE</sequence>
<dbReference type="RefSeq" id="WP_103220836.1">
    <property type="nucleotide sequence ID" value="NZ_PPCN01000001.1"/>
</dbReference>
<organism evidence="3 4">
    <name type="scientific">Roseibium marinum</name>
    <dbReference type="NCBI Taxonomy" id="281252"/>
    <lineage>
        <taxon>Bacteria</taxon>
        <taxon>Pseudomonadati</taxon>
        <taxon>Pseudomonadota</taxon>
        <taxon>Alphaproteobacteria</taxon>
        <taxon>Hyphomicrobiales</taxon>
        <taxon>Stappiaceae</taxon>
        <taxon>Roseibium</taxon>
    </lineage>
</organism>
<protein>
    <submittedName>
        <fullName evidence="3">Uncharacterized protein DUF4405</fullName>
    </submittedName>
</protein>
<dbReference type="InterPro" id="IPR025517">
    <property type="entry name" value="DUF4405"/>
</dbReference>
<dbReference type="Proteomes" id="UP000236959">
    <property type="component" value="Unassembled WGS sequence"/>
</dbReference>
<reference evidence="3 4" key="1">
    <citation type="submission" date="2018-01" db="EMBL/GenBank/DDBJ databases">
        <title>Genomic Encyclopedia of Archaeal and Bacterial Type Strains, Phase II (KMG-II): from individual species to whole genera.</title>
        <authorList>
            <person name="Goeker M."/>
        </authorList>
    </citation>
    <scope>NUCLEOTIDE SEQUENCE [LARGE SCALE GENOMIC DNA]</scope>
    <source>
        <strain evidence="3 4">DSM 17023</strain>
    </source>
</reference>
<keyword evidence="1" id="KW-0812">Transmembrane</keyword>
<dbReference type="Pfam" id="PF14358">
    <property type="entry name" value="DUF4405"/>
    <property type="match status" value="1"/>
</dbReference>
<gene>
    <name evidence="3" type="ORF">CLV41_101682</name>
</gene>
<comment type="caution">
    <text evidence="3">The sequence shown here is derived from an EMBL/GenBank/DDBJ whole genome shotgun (WGS) entry which is preliminary data.</text>
</comment>
<feature type="domain" description="Flavinylation-associated cytochrome" evidence="2">
    <location>
        <begin position="10"/>
        <end position="61"/>
    </location>
</feature>
<keyword evidence="4" id="KW-1185">Reference proteome</keyword>
<feature type="transmembrane region" description="Helical" evidence="1">
    <location>
        <begin position="73"/>
        <end position="94"/>
    </location>
</feature>
<evidence type="ECO:0000313" key="3">
    <source>
        <dbReference type="EMBL" id="POF34230.1"/>
    </source>
</evidence>
<evidence type="ECO:0000256" key="1">
    <source>
        <dbReference type="SAM" id="Phobius"/>
    </source>
</evidence>
<evidence type="ECO:0000259" key="2">
    <source>
        <dbReference type="Pfam" id="PF14358"/>
    </source>
</evidence>
<proteinExistence type="predicted"/>
<keyword evidence="1" id="KW-1133">Transmembrane helix</keyword>
<name>A0A2S3V2W8_9HYPH</name>
<keyword evidence="1" id="KW-0472">Membrane</keyword>
<accession>A0A2S3V2W8</accession>
<dbReference type="EMBL" id="PPCN01000001">
    <property type="protein sequence ID" value="POF34230.1"/>
    <property type="molecule type" value="Genomic_DNA"/>
</dbReference>
<evidence type="ECO:0000313" key="4">
    <source>
        <dbReference type="Proteomes" id="UP000236959"/>
    </source>
</evidence>
<feature type="transmembrane region" description="Helical" evidence="1">
    <location>
        <begin position="43"/>
        <end position="61"/>
    </location>
</feature>